<dbReference type="SMART" id="SM00829">
    <property type="entry name" value="PKS_ER"/>
    <property type="match status" value="1"/>
</dbReference>
<proteinExistence type="predicted"/>
<dbReference type="Gene3D" id="3.40.50.720">
    <property type="entry name" value="NAD(P)-binding Rossmann-like Domain"/>
    <property type="match status" value="1"/>
</dbReference>
<evidence type="ECO:0000256" key="2">
    <source>
        <dbReference type="ARBA" id="ARBA00023002"/>
    </source>
</evidence>
<keyword evidence="2 4" id="KW-0560">Oxidoreductase</keyword>
<dbReference type="Proteomes" id="UP001589870">
    <property type="component" value="Unassembled WGS sequence"/>
</dbReference>
<evidence type="ECO:0000313" key="5">
    <source>
        <dbReference type="Proteomes" id="UP001589870"/>
    </source>
</evidence>
<gene>
    <name evidence="4" type="ORF">ACFHYQ_14010</name>
</gene>
<dbReference type="Pfam" id="PF13602">
    <property type="entry name" value="ADH_zinc_N_2"/>
    <property type="match status" value="1"/>
</dbReference>
<accession>A0ABV6U680</accession>
<comment type="caution">
    <text evidence="4">The sequence shown here is derived from an EMBL/GenBank/DDBJ whole genome shotgun (WGS) entry which is preliminary data.</text>
</comment>
<name>A0ABV6U680_9ACTN</name>
<evidence type="ECO:0000313" key="4">
    <source>
        <dbReference type="EMBL" id="MFC0863410.1"/>
    </source>
</evidence>
<dbReference type="SUPFAM" id="SSF51735">
    <property type="entry name" value="NAD(P)-binding Rossmann-fold domains"/>
    <property type="match status" value="1"/>
</dbReference>
<dbReference type="InterPro" id="IPR036291">
    <property type="entry name" value="NAD(P)-bd_dom_sf"/>
</dbReference>
<keyword evidence="1" id="KW-0521">NADP</keyword>
<dbReference type="InterPro" id="IPR020843">
    <property type="entry name" value="ER"/>
</dbReference>
<reference evidence="4 5" key="1">
    <citation type="submission" date="2024-09" db="EMBL/GenBank/DDBJ databases">
        <authorList>
            <person name="Sun Q."/>
            <person name="Mori K."/>
        </authorList>
    </citation>
    <scope>NUCLEOTIDE SEQUENCE [LARGE SCALE GENOMIC DNA]</scope>
    <source>
        <strain evidence="4 5">TBRC 1851</strain>
    </source>
</reference>
<protein>
    <submittedName>
        <fullName evidence="4">NADP-dependent oxidoreductase</fullName>
        <ecNumber evidence="4">1.-.-.-</ecNumber>
    </submittedName>
</protein>
<dbReference type="Gene3D" id="3.90.180.10">
    <property type="entry name" value="Medium-chain alcohol dehydrogenases, catalytic domain"/>
    <property type="match status" value="1"/>
</dbReference>
<dbReference type="CDD" id="cd05289">
    <property type="entry name" value="MDR_like_2"/>
    <property type="match status" value="1"/>
</dbReference>
<evidence type="ECO:0000259" key="3">
    <source>
        <dbReference type="SMART" id="SM00829"/>
    </source>
</evidence>
<dbReference type="PANTHER" id="PTHR48106">
    <property type="entry name" value="QUINONE OXIDOREDUCTASE PIG3-RELATED"/>
    <property type="match status" value="1"/>
</dbReference>
<dbReference type="InterPro" id="IPR013154">
    <property type="entry name" value="ADH-like_N"/>
</dbReference>
<feature type="domain" description="Enoyl reductase (ER)" evidence="3">
    <location>
        <begin position="10"/>
        <end position="300"/>
    </location>
</feature>
<dbReference type="EC" id="1.-.-.-" evidence="4"/>
<dbReference type="InterPro" id="IPR011032">
    <property type="entry name" value="GroES-like_sf"/>
</dbReference>
<dbReference type="RefSeq" id="WP_394301561.1">
    <property type="nucleotide sequence ID" value="NZ_JBHMQT010000032.1"/>
</dbReference>
<evidence type="ECO:0000256" key="1">
    <source>
        <dbReference type="ARBA" id="ARBA00022857"/>
    </source>
</evidence>
<dbReference type="SUPFAM" id="SSF50129">
    <property type="entry name" value="GroES-like"/>
    <property type="match status" value="1"/>
</dbReference>
<dbReference type="GO" id="GO:0016491">
    <property type="term" value="F:oxidoreductase activity"/>
    <property type="evidence" value="ECO:0007669"/>
    <property type="project" value="UniProtKB-KW"/>
</dbReference>
<organism evidence="4 5">
    <name type="scientific">Sphaerimonospora cavernae</name>
    <dbReference type="NCBI Taxonomy" id="1740611"/>
    <lineage>
        <taxon>Bacteria</taxon>
        <taxon>Bacillati</taxon>
        <taxon>Actinomycetota</taxon>
        <taxon>Actinomycetes</taxon>
        <taxon>Streptosporangiales</taxon>
        <taxon>Streptosporangiaceae</taxon>
        <taxon>Sphaerimonospora</taxon>
    </lineage>
</organism>
<dbReference type="Pfam" id="PF08240">
    <property type="entry name" value="ADH_N"/>
    <property type="match status" value="1"/>
</dbReference>
<dbReference type="EMBL" id="JBHMQT010000032">
    <property type="protein sequence ID" value="MFC0863410.1"/>
    <property type="molecule type" value="Genomic_DNA"/>
</dbReference>
<keyword evidence="5" id="KW-1185">Reference proteome</keyword>
<sequence length="303" mass="31840">MKVSYVTEPGGPEVLQTREVPDPVPGAGQVRVRVRAAGVQPFDLAVREGWRPSYATGELPSIPGNEFAGVIDSVGDGVTGWRPGEEVLGFGLLGCYAEYVVVGADQIVRKPPSMPWEVAGGFTAGAQTAEIAWEEVGPGPGDVVLIHAAAGNVGGFAVQLARLRGARVIGTSRSDHHDYLRGLGAEPVDYRSDLVGRVRGLAPDGVDVVLDGAGREALAATLELAKDLTRTRTIYAHEEGPKVGVATLSGTRSAERLGHLAELYGKGEITSLIRSTYPLDRAADAHRELETGHGRGKIVITVG</sequence>